<accession>A0AAI9FWJ8</accession>
<dbReference type="AlphaFoldDB" id="A0AAI9FWJ8"/>
<reference evidence="1" key="1">
    <citation type="submission" date="2022-07" db="EMBL/GenBank/DDBJ databases">
        <authorList>
            <consortium name="DAFM: The Division of Animal and Food Microbiology"/>
        </authorList>
    </citation>
    <scope>NUCLEOTIDE SEQUENCE</scope>
    <source>
        <strain evidence="1">19MO01SH01-2</strain>
    </source>
</reference>
<proteinExistence type="predicted"/>
<organism evidence="1 2">
    <name type="scientific">Stenotrophomonas maltophilia</name>
    <name type="common">Pseudomonas maltophilia</name>
    <name type="synonym">Xanthomonas maltophilia</name>
    <dbReference type="NCBI Taxonomy" id="40324"/>
    <lineage>
        <taxon>Bacteria</taxon>
        <taxon>Pseudomonadati</taxon>
        <taxon>Pseudomonadota</taxon>
        <taxon>Gammaproteobacteria</taxon>
        <taxon>Lysobacterales</taxon>
        <taxon>Lysobacteraceae</taxon>
        <taxon>Stenotrophomonas</taxon>
        <taxon>Stenotrophomonas maltophilia group</taxon>
    </lineage>
</organism>
<protein>
    <submittedName>
        <fullName evidence="1">Uncharacterized protein</fullName>
    </submittedName>
</protein>
<comment type="caution">
    <text evidence="1">The sequence shown here is derived from an EMBL/GenBank/DDBJ whole genome shotgun (WGS) entry which is preliminary data.</text>
</comment>
<dbReference type="RefSeq" id="WP_180853624.1">
    <property type="nucleotide sequence ID" value="NZ_CP080573.1"/>
</dbReference>
<dbReference type="EMBL" id="ABLOJW010000027">
    <property type="protein sequence ID" value="EKT4094345.1"/>
    <property type="molecule type" value="Genomic_DNA"/>
</dbReference>
<sequence length="201" mass="21370">MMIDTLSRGIDAIAGRLRQMAAGYDRTILFTTGSLDAGCDSARRGLPHSWKRSLPDRFRNSLKFPLSEGAASRSSADSHLQPFAGGSIMKAVSAVLGVTTVMTLLFSLAGESRAGGVIECNNCPSPSDAALASGEGLTVVVDFERAELTAFDVERAPGTGRWRAHPTPVPAQIEMAFLRILDATLSAGEAPLMQQSPHERQ</sequence>
<evidence type="ECO:0000313" key="2">
    <source>
        <dbReference type="Proteomes" id="UP001218208"/>
    </source>
</evidence>
<evidence type="ECO:0000313" key="1">
    <source>
        <dbReference type="EMBL" id="EKT4094345.1"/>
    </source>
</evidence>
<name>A0AAI9FWJ8_STEMA</name>
<dbReference type="Proteomes" id="UP001218208">
    <property type="component" value="Unassembled WGS sequence"/>
</dbReference>
<gene>
    <name evidence="1" type="ORF">QEG23_003911</name>
</gene>